<dbReference type="AlphaFoldDB" id="D8LX72"/>
<protein>
    <recommendedName>
        <fullName evidence="4">MORN repeat protein</fullName>
    </recommendedName>
</protein>
<name>D8LX72_BLAHO</name>
<dbReference type="EMBL" id="FN668639">
    <property type="protein sequence ID" value="CBK20867.2"/>
    <property type="molecule type" value="Genomic_DNA"/>
</dbReference>
<dbReference type="Gene3D" id="3.80.10.10">
    <property type="entry name" value="Ribonuclease Inhibitor"/>
    <property type="match status" value="1"/>
</dbReference>
<dbReference type="OrthoDB" id="270720at2759"/>
<dbReference type="PANTHER" id="PTHR23084">
    <property type="entry name" value="PHOSPHATIDYLINOSITOL-4-PHOSPHATE 5-KINASE RELATED"/>
    <property type="match status" value="1"/>
</dbReference>
<reference evidence="2" key="1">
    <citation type="submission" date="2010-02" db="EMBL/GenBank/DDBJ databases">
        <title>Sequencing and annotation of the Blastocystis hominis genome.</title>
        <authorList>
            <person name="Wincker P."/>
        </authorList>
    </citation>
    <scope>NUCLEOTIDE SEQUENCE</scope>
    <source>
        <strain evidence="2">Singapore isolate B</strain>
    </source>
</reference>
<evidence type="ECO:0000313" key="3">
    <source>
        <dbReference type="Proteomes" id="UP000008312"/>
    </source>
</evidence>
<dbReference type="Proteomes" id="UP000008312">
    <property type="component" value="Unassembled WGS sequence"/>
</dbReference>
<evidence type="ECO:0008006" key="4">
    <source>
        <dbReference type="Google" id="ProtNLM"/>
    </source>
</evidence>
<gene>
    <name evidence="2" type="ORF">GSBLH_T00001116001</name>
</gene>
<dbReference type="SMART" id="SM00698">
    <property type="entry name" value="MORN"/>
    <property type="match status" value="3"/>
</dbReference>
<evidence type="ECO:0000256" key="1">
    <source>
        <dbReference type="ARBA" id="ARBA00022737"/>
    </source>
</evidence>
<dbReference type="PANTHER" id="PTHR23084:SF263">
    <property type="entry name" value="MORN REPEAT-CONTAINING PROTEIN 1"/>
    <property type="match status" value="1"/>
</dbReference>
<keyword evidence="3" id="KW-1185">Reference proteome</keyword>
<proteinExistence type="predicted"/>
<organism evidence="2">
    <name type="scientific">Blastocystis hominis</name>
    <dbReference type="NCBI Taxonomy" id="12968"/>
    <lineage>
        <taxon>Eukaryota</taxon>
        <taxon>Sar</taxon>
        <taxon>Stramenopiles</taxon>
        <taxon>Bigyra</taxon>
        <taxon>Opalozoa</taxon>
        <taxon>Opalinata</taxon>
        <taxon>Blastocystidae</taxon>
        <taxon>Blastocystis</taxon>
    </lineage>
</organism>
<dbReference type="GeneID" id="24918395"/>
<dbReference type="InParanoid" id="D8LX72"/>
<dbReference type="InterPro" id="IPR032675">
    <property type="entry name" value="LRR_dom_sf"/>
</dbReference>
<dbReference type="SUPFAM" id="SSF52058">
    <property type="entry name" value="L domain-like"/>
    <property type="match status" value="1"/>
</dbReference>
<keyword evidence="1" id="KW-0677">Repeat</keyword>
<dbReference type="InterPro" id="IPR003409">
    <property type="entry name" value="MORN"/>
</dbReference>
<dbReference type="Pfam" id="PF02493">
    <property type="entry name" value="MORN"/>
    <property type="match status" value="5"/>
</dbReference>
<dbReference type="SUPFAM" id="SSF82185">
    <property type="entry name" value="Histone H3 K4-specific methyltransferase SET7/9 N-terminal domain"/>
    <property type="match status" value="2"/>
</dbReference>
<evidence type="ECO:0000313" key="2">
    <source>
        <dbReference type="EMBL" id="CBK20867.2"/>
    </source>
</evidence>
<sequence length="657" mass="73005">MGEYDVPLVDGIRNGKGTQTLKKNGEEYTLECTWENGKKNGEGILLDPNTIMAMKLNFKDDLVNGEGSLFENGQLTFRGNWTNGERCGKGEEFSGGKLVFSGNYEHDKRNGYGILYDDEHEPIFEGIWVDGEKGLVSIEEDEKGDRKMIERDIEGHIRYIGGFLKDTVVRDGQGVTYDESENPLKICKYREGTEERVLKEFKGKTIVIYDAQGKKCYEGEYKQDSRHTYPPHGQGRQFVNGSLVYMGAFVNGHRQGQGKSFYPNHTAQYIGDWMNDMANGQGQYMNEEGELVAEGEFVDNVYTGEEIRVYIDTGRIEKIGSGSGCACFGQKRRAATRQLPSSQDGDGDGEETDQVRSLKELRALPASTMAIRIAGFEEDAIDFVRFNRLRHLTIAEGALRAVKQLALRELRSLRSLEIERNACCSAENAAAIDKKEFAVEGARKALEIEACERLESVVLHAGACCDFAKLTLAELPQLRSVRIGESSAETERPSNCFYWCKEVRFQDLEALTTLVIGNSCFEKVQSVYIKNLPKLSEIELGFRACAGLQDIFERGSNLLEMRELPALQKIVMHPNALLNVGEIKVVGIPQLNGAGIAIAEGCRGGLKTLKRGENVDDSVVDVLKGETGAKVSKLKKKGSSMCSVFSKLALLKLPRFT</sequence>
<dbReference type="Gene3D" id="2.20.110.10">
    <property type="entry name" value="Histone H3 K4-specific methyltransferase SET7/9 N-terminal domain"/>
    <property type="match status" value="2"/>
</dbReference>
<dbReference type="RefSeq" id="XP_012894915.1">
    <property type="nucleotide sequence ID" value="XM_013039461.1"/>
</dbReference>
<accession>D8LX72</accession>